<reference evidence="2" key="1">
    <citation type="journal article" date="2020" name="Nature">
        <title>Giant virus diversity and host interactions through global metagenomics.</title>
        <authorList>
            <person name="Schulz F."/>
            <person name="Roux S."/>
            <person name="Paez-Espino D."/>
            <person name="Jungbluth S."/>
            <person name="Walsh D.A."/>
            <person name="Denef V.J."/>
            <person name="McMahon K.D."/>
            <person name="Konstantinidis K.T."/>
            <person name="Eloe-Fadrosh E.A."/>
            <person name="Kyrpides N.C."/>
            <person name="Woyke T."/>
        </authorList>
    </citation>
    <scope>NUCLEOTIDE SEQUENCE</scope>
    <source>
        <strain evidence="2">GVMAG-M-3300024252-29</strain>
    </source>
</reference>
<dbReference type="AlphaFoldDB" id="A0A6C0IN91"/>
<accession>A0A6C0IN91</accession>
<organism evidence="2">
    <name type="scientific">viral metagenome</name>
    <dbReference type="NCBI Taxonomy" id="1070528"/>
    <lineage>
        <taxon>unclassified sequences</taxon>
        <taxon>metagenomes</taxon>
        <taxon>organismal metagenomes</taxon>
    </lineage>
</organism>
<evidence type="ECO:0000256" key="1">
    <source>
        <dbReference type="SAM" id="MobiDB-lite"/>
    </source>
</evidence>
<name>A0A6C0IN91_9ZZZZ</name>
<sequence>MNPQQVSSKGGMPVPTGVSERDQVFSMNRKIIRRGWNGNMAKLVTSNAPHAATPFRAVNNASDVKPSACNPKYVYDSSVYSSYRNQVARNKSYNRLK</sequence>
<protein>
    <submittedName>
        <fullName evidence="2">Uncharacterized protein</fullName>
    </submittedName>
</protein>
<feature type="region of interest" description="Disordered" evidence="1">
    <location>
        <begin position="1"/>
        <end position="22"/>
    </location>
</feature>
<evidence type="ECO:0000313" key="2">
    <source>
        <dbReference type="EMBL" id="QHT93347.1"/>
    </source>
</evidence>
<proteinExistence type="predicted"/>
<dbReference type="EMBL" id="MN740207">
    <property type="protein sequence ID" value="QHT93347.1"/>
    <property type="molecule type" value="Genomic_DNA"/>
</dbReference>